<name>A0A395R9R1_9PSED</name>
<protein>
    <submittedName>
        <fullName evidence="1">Uncharacterized protein</fullName>
    </submittedName>
</protein>
<dbReference type="EMBL" id="LMAZ01000001">
    <property type="protein sequence ID" value="RGP56848.1"/>
    <property type="molecule type" value="Genomic_DNA"/>
</dbReference>
<reference evidence="1 2" key="1">
    <citation type="journal article" date="2018" name="Syst. Appl. Microbiol.">
        <title>Pseudomonas gallaeciensis sp. nov., isolated from crude-oil-contaminated intertidal sand samples after the Prestige oil spill.</title>
        <authorList>
            <person name="Mulet M."/>
            <person name="Sanchez D."/>
            <person name="Rodriguez A.C."/>
            <person name="Nogales B."/>
            <person name="Bosch R."/>
            <person name="Busquets A."/>
            <person name="Gomila M."/>
            <person name="Lalucat J."/>
            <person name="Garcia-Valdes E."/>
        </authorList>
    </citation>
    <scope>NUCLEOTIDE SEQUENCE [LARGE SCALE GENOMIC DNA]</scope>
    <source>
        <strain evidence="1 2">V113</strain>
    </source>
</reference>
<dbReference type="Proteomes" id="UP000265411">
    <property type="component" value="Unassembled WGS sequence"/>
</dbReference>
<dbReference type="AlphaFoldDB" id="A0A395R9R1"/>
<evidence type="ECO:0000313" key="2">
    <source>
        <dbReference type="Proteomes" id="UP000265411"/>
    </source>
</evidence>
<evidence type="ECO:0000313" key="1">
    <source>
        <dbReference type="EMBL" id="RGP56848.1"/>
    </source>
</evidence>
<sequence length="88" mass="9739">MSLILFIGALHQVRAPESQPELMAITLASWPRRVRGTSYFLTSVNQLAPWAPQLARDDGMWAIAGIIKKCEKNLKKYQLGVDGLSVAT</sequence>
<gene>
    <name evidence="1" type="ORF">ASB58_05710</name>
</gene>
<accession>A0A395R9R1</accession>
<keyword evidence="2" id="KW-1185">Reference proteome</keyword>
<organism evidence="1 2">
    <name type="scientific">Pseudomonas abyssi</name>
    <dbReference type="NCBI Taxonomy" id="170540"/>
    <lineage>
        <taxon>Bacteria</taxon>
        <taxon>Pseudomonadati</taxon>
        <taxon>Pseudomonadota</taxon>
        <taxon>Gammaproteobacteria</taxon>
        <taxon>Pseudomonadales</taxon>
        <taxon>Pseudomonadaceae</taxon>
        <taxon>Pseudomonas</taxon>
    </lineage>
</organism>
<proteinExistence type="predicted"/>
<comment type="caution">
    <text evidence="1">The sequence shown here is derived from an EMBL/GenBank/DDBJ whole genome shotgun (WGS) entry which is preliminary data.</text>
</comment>